<organism evidence="1 2">
    <name type="scientific">Flavobacterium luteum</name>
    <dbReference type="NCBI Taxonomy" id="2026654"/>
    <lineage>
        <taxon>Bacteria</taxon>
        <taxon>Pseudomonadati</taxon>
        <taxon>Bacteroidota</taxon>
        <taxon>Flavobacteriia</taxon>
        <taxon>Flavobacteriales</taxon>
        <taxon>Flavobacteriaceae</taxon>
        <taxon>Flavobacterium</taxon>
    </lineage>
</organism>
<dbReference type="EMBL" id="WAEM01000002">
    <property type="protein sequence ID" value="KAB1156883.1"/>
    <property type="molecule type" value="Genomic_DNA"/>
</dbReference>
<keyword evidence="2" id="KW-1185">Reference proteome</keyword>
<sequence length="76" mass="8818">MKLINSDTRFDYFIDYFQGIEIRIRKDKLTQQIYFSSESVAQCLGFNNTDEMVQSNDESTNIFLDGMNKGEVISGF</sequence>
<dbReference type="Proteomes" id="UP000490922">
    <property type="component" value="Unassembled WGS sequence"/>
</dbReference>
<dbReference type="OrthoDB" id="1496221at2"/>
<evidence type="ECO:0000313" key="1">
    <source>
        <dbReference type="EMBL" id="KAB1156883.1"/>
    </source>
</evidence>
<name>A0A7J5AHB0_9FLAO</name>
<reference evidence="1 2" key="1">
    <citation type="submission" date="2019-09" db="EMBL/GenBank/DDBJ databases">
        <title>Flavobacterium sp. nov., isolated from glacier ice.</title>
        <authorList>
            <person name="Liu Q."/>
        </authorList>
    </citation>
    <scope>NUCLEOTIDE SEQUENCE [LARGE SCALE GENOMIC DNA]</scope>
    <source>
        <strain evidence="1 2">NBRC 112527</strain>
    </source>
</reference>
<proteinExistence type="predicted"/>
<evidence type="ECO:0000313" key="2">
    <source>
        <dbReference type="Proteomes" id="UP000490922"/>
    </source>
</evidence>
<dbReference type="AlphaFoldDB" id="A0A7J5AHB0"/>
<protein>
    <submittedName>
        <fullName evidence="1">Uncharacterized protein</fullName>
    </submittedName>
</protein>
<gene>
    <name evidence="1" type="ORF">F6464_05895</name>
</gene>
<dbReference type="RefSeq" id="WP_151106877.1">
    <property type="nucleotide sequence ID" value="NZ_WAEM01000002.1"/>
</dbReference>
<comment type="caution">
    <text evidence="1">The sequence shown here is derived from an EMBL/GenBank/DDBJ whole genome shotgun (WGS) entry which is preliminary data.</text>
</comment>
<accession>A0A7J5AHB0</accession>